<evidence type="ECO:0000313" key="2">
    <source>
        <dbReference type="Proteomes" id="UP001156836"/>
    </source>
</evidence>
<accession>A0ABQ6BSM7</accession>
<protein>
    <recommendedName>
        <fullName evidence="3">SnoaL-like domain-containing protein</fullName>
    </recommendedName>
</protein>
<proteinExistence type="predicted"/>
<comment type="caution">
    <text evidence="1">The sequence shown here is derived from an EMBL/GenBank/DDBJ whole genome shotgun (WGS) entry which is preliminary data.</text>
</comment>
<keyword evidence="2" id="KW-1185">Reference proteome</keyword>
<dbReference type="Proteomes" id="UP001156836">
    <property type="component" value="Unassembled WGS sequence"/>
</dbReference>
<gene>
    <name evidence="1" type="ORF">GCM10007860_15840</name>
</gene>
<evidence type="ECO:0000313" key="1">
    <source>
        <dbReference type="EMBL" id="GLS04437.1"/>
    </source>
</evidence>
<organism evidence="1 2">
    <name type="scientific">Chitiniphilus shinanonensis</name>
    <dbReference type="NCBI Taxonomy" id="553088"/>
    <lineage>
        <taxon>Bacteria</taxon>
        <taxon>Pseudomonadati</taxon>
        <taxon>Pseudomonadota</taxon>
        <taxon>Betaproteobacteria</taxon>
        <taxon>Neisseriales</taxon>
        <taxon>Chitinibacteraceae</taxon>
        <taxon>Chitiniphilus</taxon>
    </lineage>
</organism>
<evidence type="ECO:0008006" key="3">
    <source>
        <dbReference type="Google" id="ProtNLM"/>
    </source>
</evidence>
<sequence>MTPIEQFFAHYERGANTFDPELICAEFTEVFLGADPNGVVCLRNDQAFRDAIPLRQAFFRDIGFRSAKVLDIAETPLDARYTLAKVHWRMVFAPQGAPREFEFYISYVLFDPGSGPKVVFYISHEDEQQVMRDGGLIPPLEAKDGA</sequence>
<dbReference type="EMBL" id="BSOZ01000018">
    <property type="protein sequence ID" value="GLS04437.1"/>
    <property type="molecule type" value="Genomic_DNA"/>
</dbReference>
<reference evidence="2" key="1">
    <citation type="journal article" date="2019" name="Int. J. Syst. Evol. Microbiol.">
        <title>The Global Catalogue of Microorganisms (GCM) 10K type strain sequencing project: providing services to taxonomists for standard genome sequencing and annotation.</title>
        <authorList>
            <consortium name="The Broad Institute Genomics Platform"/>
            <consortium name="The Broad Institute Genome Sequencing Center for Infectious Disease"/>
            <person name="Wu L."/>
            <person name="Ma J."/>
        </authorList>
    </citation>
    <scope>NUCLEOTIDE SEQUENCE [LARGE SCALE GENOMIC DNA]</scope>
    <source>
        <strain evidence="2">NBRC 104970</strain>
    </source>
</reference>
<name>A0ABQ6BSM7_9NEIS</name>
<dbReference type="RefSeq" id="WP_018747410.1">
    <property type="nucleotide sequence ID" value="NZ_BSOZ01000018.1"/>
</dbReference>